<sequence length="358" mass="41711">MPEERRRREGGTGGDLMPRREGRDHGGRSHHSRSEREREREREREPSPKRPKRDGKSASERKISGNHDLNIDDNKERKTRRRFQDALPVENSSATDTKMKSANLKDGSHRKVDPDITKQSDQMDAPWARSHFQHDERGGAGHGGRSYVRRDADEGRSNPKEPTGDKVDKIEASDIQRKYDSRTRAHAGDNNEWRHDGFYELEVEAAAPRKRPAFSERKMPTEKDSVATPPTGSESRNHLDHQMLGAARREEKGNNFSRGDKPERFFNRADDRYDRRGDRYVQRNEMHRDGYQSREMHGGRDLRGRERFTGRFGERDMYRQSGFQAEKWKHDLFDEANRSPTPKNEEEQIAKVEALLSR</sequence>
<keyword evidence="3" id="KW-1185">Reference proteome</keyword>
<dbReference type="PANTHER" id="PTHR36364">
    <property type="entry name" value="OS03G0203000 PROTEIN"/>
    <property type="match status" value="1"/>
</dbReference>
<dbReference type="EMBL" id="JAQQAF010000006">
    <property type="protein sequence ID" value="KAJ8476882.1"/>
    <property type="molecule type" value="Genomic_DNA"/>
</dbReference>
<protein>
    <recommendedName>
        <fullName evidence="4">Btz domain-containing protein</fullName>
    </recommendedName>
</protein>
<feature type="compositionally biased region" description="Basic and acidic residues" evidence="1">
    <location>
        <begin position="1"/>
        <end position="10"/>
    </location>
</feature>
<organism evidence="2 3">
    <name type="scientific">Ensete ventricosum</name>
    <name type="common">Abyssinian banana</name>
    <name type="synonym">Musa ensete</name>
    <dbReference type="NCBI Taxonomy" id="4639"/>
    <lineage>
        <taxon>Eukaryota</taxon>
        <taxon>Viridiplantae</taxon>
        <taxon>Streptophyta</taxon>
        <taxon>Embryophyta</taxon>
        <taxon>Tracheophyta</taxon>
        <taxon>Spermatophyta</taxon>
        <taxon>Magnoliopsida</taxon>
        <taxon>Liliopsida</taxon>
        <taxon>Zingiberales</taxon>
        <taxon>Musaceae</taxon>
        <taxon>Ensete</taxon>
    </lineage>
</organism>
<feature type="compositionally biased region" description="Basic and acidic residues" evidence="1">
    <location>
        <begin position="106"/>
        <end position="118"/>
    </location>
</feature>
<comment type="caution">
    <text evidence="2">The sequence shown here is derived from an EMBL/GenBank/DDBJ whole genome shotgun (WGS) entry which is preliminary data.</text>
</comment>
<evidence type="ECO:0000313" key="3">
    <source>
        <dbReference type="Proteomes" id="UP001222027"/>
    </source>
</evidence>
<feature type="compositionally biased region" description="Basic and acidic residues" evidence="1">
    <location>
        <begin position="17"/>
        <end position="76"/>
    </location>
</feature>
<evidence type="ECO:0000256" key="1">
    <source>
        <dbReference type="SAM" id="MobiDB-lite"/>
    </source>
</evidence>
<dbReference type="PANTHER" id="PTHR36364:SF1">
    <property type="entry name" value="OS03G0203000 PROTEIN"/>
    <property type="match status" value="1"/>
</dbReference>
<feature type="compositionally biased region" description="Basic and acidic residues" evidence="1">
    <location>
        <begin position="213"/>
        <end position="225"/>
    </location>
</feature>
<dbReference type="Proteomes" id="UP001222027">
    <property type="component" value="Unassembled WGS sequence"/>
</dbReference>
<gene>
    <name evidence="2" type="ORF">OPV22_020609</name>
</gene>
<evidence type="ECO:0000313" key="2">
    <source>
        <dbReference type="EMBL" id="KAJ8476882.1"/>
    </source>
</evidence>
<feature type="compositionally biased region" description="Basic and acidic residues" evidence="1">
    <location>
        <begin position="235"/>
        <end position="308"/>
    </location>
</feature>
<proteinExistence type="predicted"/>
<accession>A0AAV8QLR7</accession>
<evidence type="ECO:0008006" key="4">
    <source>
        <dbReference type="Google" id="ProtNLM"/>
    </source>
</evidence>
<reference evidence="2 3" key="1">
    <citation type="submission" date="2022-12" db="EMBL/GenBank/DDBJ databases">
        <title>Chromosome-scale assembly of the Ensete ventricosum genome.</title>
        <authorList>
            <person name="Dussert Y."/>
            <person name="Stocks J."/>
            <person name="Wendawek A."/>
            <person name="Woldeyes F."/>
            <person name="Nichols R.A."/>
            <person name="Borrell J.S."/>
        </authorList>
    </citation>
    <scope>NUCLEOTIDE SEQUENCE [LARGE SCALE GENOMIC DNA]</scope>
    <source>
        <strain evidence="3">cv. Maze</strain>
        <tissue evidence="2">Seeds</tissue>
    </source>
</reference>
<feature type="region of interest" description="Disordered" evidence="1">
    <location>
        <begin position="1"/>
        <end position="308"/>
    </location>
</feature>
<dbReference type="AlphaFoldDB" id="A0AAV8QLR7"/>
<feature type="compositionally biased region" description="Basic and acidic residues" evidence="1">
    <location>
        <begin position="148"/>
        <end position="198"/>
    </location>
</feature>
<name>A0AAV8QLR7_ENSVE</name>